<reference evidence="1" key="1">
    <citation type="submission" date="2021-06" db="EMBL/GenBank/DDBJ databases">
        <authorList>
            <person name="Kallberg Y."/>
            <person name="Tangrot J."/>
            <person name="Rosling A."/>
        </authorList>
    </citation>
    <scope>NUCLEOTIDE SEQUENCE</scope>
    <source>
        <strain evidence="1">CL356</strain>
    </source>
</reference>
<evidence type="ECO:0000313" key="2">
    <source>
        <dbReference type="Proteomes" id="UP000789525"/>
    </source>
</evidence>
<evidence type="ECO:0000313" key="1">
    <source>
        <dbReference type="EMBL" id="CAG8659084.1"/>
    </source>
</evidence>
<proteinExistence type="predicted"/>
<accession>A0ACA9NNR0</accession>
<dbReference type="Proteomes" id="UP000789525">
    <property type="component" value="Unassembled WGS sequence"/>
</dbReference>
<gene>
    <name evidence="1" type="ORF">ACOLOM_LOCUS8521</name>
</gene>
<organism evidence="1 2">
    <name type="scientific">Acaulospora colombiana</name>
    <dbReference type="NCBI Taxonomy" id="27376"/>
    <lineage>
        <taxon>Eukaryota</taxon>
        <taxon>Fungi</taxon>
        <taxon>Fungi incertae sedis</taxon>
        <taxon>Mucoromycota</taxon>
        <taxon>Glomeromycotina</taxon>
        <taxon>Glomeromycetes</taxon>
        <taxon>Diversisporales</taxon>
        <taxon>Acaulosporaceae</taxon>
        <taxon>Acaulospora</taxon>
    </lineage>
</organism>
<name>A0ACA9NNR0_9GLOM</name>
<keyword evidence="2" id="KW-1185">Reference proteome</keyword>
<dbReference type="EMBL" id="CAJVPT010022243">
    <property type="protein sequence ID" value="CAG8659084.1"/>
    <property type="molecule type" value="Genomic_DNA"/>
</dbReference>
<sequence>MSSKKKKPATGDRESKTGKEMNLNQPSTSTTSRPRQNAAYEETRDMLIFAADTMVAVSEATDLLAPLKSTGLLLKKMLETTR</sequence>
<feature type="non-terminal residue" evidence="1">
    <location>
        <position position="82"/>
    </location>
</feature>
<protein>
    <submittedName>
        <fullName evidence="1">4007_t:CDS:1</fullName>
    </submittedName>
</protein>
<comment type="caution">
    <text evidence="1">The sequence shown here is derived from an EMBL/GenBank/DDBJ whole genome shotgun (WGS) entry which is preliminary data.</text>
</comment>